<keyword evidence="3 7" id="KW-0560">Oxidoreductase</keyword>
<feature type="binding site" evidence="5">
    <location>
        <position position="137"/>
    </location>
    <ligand>
        <name>Fe cation</name>
        <dbReference type="ChEBI" id="CHEBI:24875"/>
        <note>catalytic</note>
    </ligand>
</feature>
<dbReference type="InterPro" id="IPR004574">
    <property type="entry name" value="Alkb"/>
</dbReference>
<sequence>MSLIMKEDLFEDQRTNLRLCEGAMWLPGFAKSREAFLHTALQSIVKQAPFRNMFTPGGFRMSVAMTNCGKLGWVTDLAGYRYEEKDPESGLFWPPMPPIFLEMAQAAALKAGFPAFFPDACLINCYEPGAKMSLHQDKNERDLSAPIVSITLGLPATFLFGGLNRADPVQRLFLIHSDVVVWGGPARLFYHGIIPLKKGYHPFWGSARINLTFRKVA</sequence>
<evidence type="ECO:0000313" key="7">
    <source>
        <dbReference type="EMBL" id="CUI17630.1"/>
    </source>
</evidence>
<dbReference type="EC" id="1.14.11.33" evidence="7"/>
<dbReference type="InParanoid" id="A0A0U5JDP0"/>
<evidence type="ECO:0000256" key="2">
    <source>
        <dbReference type="ARBA" id="ARBA00022964"/>
    </source>
</evidence>
<dbReference type="GO" id="GO:0035516">
    <property type="term" value="F:broad specificity oxidative DNA demethylase activity"/>
    <property type="evidence" value="ECO:0007669"/>
    <property type="project" value="UniProtKB-EC"/>
</dbReference>
<dbReference type="PANTHER" id="PTHR16557:SF2">
    <property type="entry name" value="NUCLEIC ACID DIOXYGENASE ALKBH1"/>
    <property type="match status" value="1"/>
</dbReference>
<keyword evidence="8" id="KW-1185">Reference proteome</keyword>
<dbReference type="Gene3D" id="2.60.120.590">
    <property type="entry name" value="Alpha-ketoglutarate-dependent dioxygenase AlkB-like"/>
    <property type="match status" value="1"/>
</dbReference>
<dbReference type="KEGG" id="pnl:PNK_2026"/>
<name>A0A0U5JDP0_9BACT</name>
<gene>
    <name evidence="7" type="primary">alkB</name>
    <name evidence="7" type="ORF">PNK_2026</name>
</gene>
<evidence type="ECO:0000256" key="3">
    <source>
        <dbReference type="ARBA" id="ARBA00023002"/>
    </source>
</evidence>
<protein>
    <submittedName>
        <fullName evidence="7">Alpha-ketoglutarate-dependent dioxygenase AlkB</fullName>
        <ecNumber evidence="7">1.14.11.33</ecNumber>
    </submittedName>
</protein>
<dbReference type="PATRIC" id="fig|389348.3.peg.2279"/>
<feature type="binding site" evidence="5">
    <location>
        <position position="191"/>
    </location>
    <ligand>
        <name>Fe cation</name>
        <dbReference type="ChEBI" id="CHEBI:24875"/>
        <note>catalytic</note>
    </ligand>
</feature>
<dbReference type="GO" id="GO:0005737">
    <property type="term" value="C:cytoplasm"/>
    <property type="evidence" value="ECO:0007669"/>
    <property type="project" value="TreeGrafter"/>
</dbReference>
<keyword evidence="4 5" id="KW-0408">Iron</keyword>
<evidence type="ECO:0000256" key="1">
    <source>
        <dbReference type="ARBA" id="ARBA00022723"/>
    </source>
</evidence>
<dbReference type="GO" id="GO:0035515">
    <property type="term" value="F:oxidative RNA demethylase activity"/>
    <property type="evidence" value="ECO:0007669"/>
    <property type="project" value="TreeGrafter"/>
</dbReference>
<evidence type="ECO:0000256" key="5">
    <source>
        <dbReference type="PIRSR" id="PIRSR604574-2"/>
    </source>
</evidence>
<keyword evidence="1 5" id="KW-0479">Metal-binding</keyword>
<dbReference type="SUPFAM" id="SSF51197">
    <property type="entry name" value="Clavaminate synthase-like"/>
    <property type="match status" value="1"/>
</dbReference>
<dbReference type="STRING" id="389348.PNK_2026"/>
<feature type="binding site" evidence="5">
    <location>
        <position position="135"/>
    </location>
    <ligand>
        <name>Fe cation</name>
        <dbReference type="ChEBI" id="CHEBI:24875"/>
        <note>catalytic</note>
    </ligand>
</feature>
<organism evidence="7 8">
    <name type="scientific">Candidatus Protochlamydia naegleriophila</name>
    <dbReference type="NCBI Taxonomy" id="389348"/>
    <lineage>
        <taxon>Bacteria</taxon>
        <taxon>Pseudomonadati</taxon>
        <taxon>Chlamydiota</taxon>
        <taxon>Chlamydiia</taxon>
        <taxon>Parachlamydiales</taxon>
        <taxon>Parachlamydiaceae</taxon>
        <taxon>Candidatus Protochlamydia</taxon>
    </lineage>
</organism>
<dbReference type="GO" id="GO:0035513">
    <property type="term" value="P:oxidative RNA demethylation"/>
    <property type="evidence" value="ECO:0007669"/>
    <property type="project" value="TreeGrafter"/>
</dbReference>
<dbReference type="GO" id="GO:0008198">
    <property type="term" value="F:ferrous iron binding"/>
    <property type="evidence" value="ECO:0007669"/>
    <property type="project" value="TreeGrafter"/>
</dbReference>
<dbReference type="InterPro" id="IPR037151">
    <property type="entry name" value="AlkB-like_sf"/>
</dbReference>
<evidence type="ECO:0000256" key="4">
    <source>
        <dbReference type="ARBA" id="ARBA00023004"/>
    </source>
</evidence>
<proteinExistence type="predicted"/>
<feature type="domain" description="Fe2OG dioxygenase" evidence="6">
    <location>
        <begin position="117"/>
        <end position="217"/>
    </location>
</feature>
<dbReference type="InterPro" id="IPR005123">
    <property type="entry name" value="Oxoglu/Fe-dep_dioxygenase_dom"/>
</dbReference>
<dbReference type="EMBL" id="LN879502">
    <property type="protein sequence ID" value="CUI17630.1"/>
    <property type="molecule type" value="Genomic_DNA"/>
</dbReference>
<evidence type="ECO:0000259" key="6">
    <source>
        <dbReference type="PROSITE" id="PS51471"/>
    </source>
</evidence>
<dbReference type="PROSITE" id="PS51471">
    <property type="entry name" value="FE2OG_OXY"/>
    <property type="match status" value="1"/>
</dbReference>
<dbReference type="AlphaFoldDB" id="A0A0U5JDP0"/>
<dbReference type="NCBIfam" id="NF011930">
    <property type="entry name" value="PRK15401.1"/>
    <property type="match status" value="1"/>
</dbReference>
<dbReference type="Proteomes" id="UP000069902">
    <property type="component" value="Chromosome cPNK"/>
</dbReference>
<dbReference type="FunCoup" id="A0A0U5JDP0">
    <property type="interactions" value="18"/>
</dbReference>
<dbReference type="InterPro" id="IPR027450">
    <property type="entry name" value="AlkB-like"/>
</dbReference>
<comment type="cofactor">
    <cofactor evidence="5">
        <name>Fe(2+)</name>
        <dbReference type="ChEBI" id="CHEBI:29033"/>
    </cofactor>
    <text evidence="5">Binds 1 Fe(2+) ion per subunit.</text>
</comment>
<dbReference type="PANTHER" id="PTHR16557">
    <property type="entry name" value="ALKYLATED DNA REPAIR PROTEIN ALKB-RELATED"/>
    <property type="match status" value="1"/>
</dbReference>
<keyword evidence="2 7" id="KW-0223">Dioxygenase</keyword>
<accession>A0A0U5JDP0</accession>
<reference evidence="8" key="1">
    <citation type="submission" date="2015-09" db="EMBL/GenBank/DDBJ databases">
        <authorList>
            <person name="Bertelli C."/>
        </authorList>
    </citation>
    <scope>NUCLEOTIDE SEQUENCE [LARGE SCALE GENOMIC DNA]</scope>
    <source>
        <strain evidence="8">KNic</strain>
    </source>
</reference>
<evidence type="ECO:0000313" key="8">
    <source>
        <dbReference type="Proteomes" id="UP000069902"/>
    </source>
</evidence>
<dbReference type="Pfam" id="PF13532">
    <property type="entry name" value="2OG-FeII_Oxy_2"/>
    <property type="match status" value="1"/>
</dbReference>